<dbReference type="Proteomes" id="UP000028545">
    <property type="component" value="Unassembled WGS sequence"/>
</dbReference>
<evidence type="ECO:0008006" key="3">
    <source>
        <dbReference type="Google" id="ProtNLM"/>
    </source>
</evidence>
<dbReference type="InterPro" id="IPR029058">
    <property type="entry name" value="AB_hydrolase_fold"/>
</dbReference>
<dbReference type="PANTHER" id="PTHR43433:SF10">
    <property type="entry name" value="AB HYDROLASE-1 DOMAIN-CONTAINING PROTEIN"/>
    <property type="match status" value="1"/>
</dbReference>
<accession>A0A084GCX5</accession>
<comment type="caution">
    <text evidence="1">The sequence shown here is derived from an EMBL/GenBank/DDBJ whole genome shotgun (WGS) entry which is preliminary data.</text>
</comment>
<dbReference type="SUPFAM" id="SSF53474">
    <property type="entry name" value="alpha/beta-Hydrolases"/>
    <property type="match status" value="1"/>
</dbReference>
<dbReference type="GeneID" id="27721713"/>
<dbReference type="EMBL" id="JOWA01000086">
    <property type="protein sequence ID" value="KEZ45187.1"/>
    <property type="molecule type" value="Genomic_DNA"/>
</dbReference>
<proteinExistence type="predicted"/>
<dbReference type="InterPro" id="IPR050471">
    <property type="entry name" value="AB_hydrolase"/>
</dbReference>
<reference evidence="1 2" key="1">
    <citation type="journal article" date="2014" name="Genome Announc.">
        <title>Draft genome sequence of the pathogenic fungus Scedosporium apiospermum.</title>
        <authorList>
            <person name="Vandeputte P."/>
            <person name="Ghamrawi S."/>
            <person name="Rechenmann M."/>
            <person name="Iltis A."/>
            <person name="Giraud S."/>
            <person name="Fleury M."/>
            <person name="Thornton C."/>
            <person name="Delhaes L."/>
            <person name="Meyer W."/>
            <person name="Papon N."/>
            <person name="Bouchara J.P."/>
        </authorList>
    </citation>
    <scope>NUCLEOTIDE SEQUENCE [LARGE SCALE GENOMIC DNA]</scope>
    <source>
        <strain evidence="1 2">IHEM 14462</strain>
    </source>
</reference>
<gene>
    <name evidence="1" type="ORF">SAPIO_CDS2641</name>
</gene>
<evidence type="ECO:0000313" key="1">
    <source>
        <dbReference type="EMBL" id="KEZ45187.1"/>
    </source>
</evidence>
<dbReference type="RefSeq" id="XP_016644986.1">
    <property type="nucleotide sequence ID" value="XM_016785610.1"/>
</dbReference>
<protein>
    <recommendedName>
        <fullName evidence="3">AB hydrolase-1 domain-containing protein</fullName>
    </recommendedName>
</protein>
<sequence>MTARPNYIDDPRFNQTFELPADPAKGRVSPFKVKYADFGYRNKTHPEQENVLLFFAPMMGSRLLHIAKDDIARKHKIRIISPDRPGIGGTDVVDQKIRMSFWREVNIALLRHLEIEHVSVASHSGGTIYALDFVLNYPEILHPERPYLAIGAPWILPSHTSSATMRMAQLLPASIIDHTDKFVSLINNYISPAVAASVGFSQPVIHKLAPPRPESASDVRDGEDNDGIRFEEELLQDIINHIYTESTKGISDDAVLFMQKNEGVWGDWGDYDTLVPRLEQALRTAGRRLSIDVFFAENDFMVGDGGTKGTLWFDQCWDLQHEDGPIKYRSTIVRGADHNEIWNLRWGAAQVVLNRISPSVPDSSS</sequence>
<dbReference type="PANTHER" id="PTHR43433">
    <property type="entry name" value="HYDROLASE, ALPHA/BETA FOLD FAMILY PROTEIN"/>
    <property type="match status" value="1"/>
</dbReference>
<dbReference type="OMA" id="KKADHNT"/>
<dbReference type="Gene3D" id="3.40.50.1820">
    <property type="entry name" value="alpha/beta hydrolase"/>
    <property type="match status" value="1"/>
</dbReference>
<organism evidence="1 2">
    <name type="scientific">Pseudallescheria apiosperma</name>
    <name type="common">Scedosporium apiospermum</name>
    <dbReference type="NCBI Taxonomy" id="563466"/>
    <lineage>
        <taxon>Eukaryota</taxon>
        <taxon>Fungi</taxon>
        <taxon>Dikarya</taxon>
        <taxon>Ascomycota</taxon>
        <taxon>Pezizomycotina</taxon>
        <taxon>Sordariomycetes</taxon>
        <taxon>Hypocreomycetidae</taxon>
        <taxon>Microascales</taxon>
        <taxon>Microascaceae</taxon>
        <taxon>Scedosporium</taxon>
    </lineage>
</organism>
<dbReference type="HOGENOM" id="CLU_041682_1_0_1"/>
<dbReference type="OrthoDB" id="294702at2759"/>
<dbReference type="KEGG" id="sapo:SAPIO_CDS2641"/>
<name>A0A084GCX5_PSEDA</name>
<evidence type="ECO:0000313" key="2">
    <source>
        <dbReference type="Proteomes" id="UP000028545"/>
    </source>
</evidence>
<dbReference type="AlphaFoldDB" id="A0A084GCX5"/>
<keyword evidence="2" id="KW-1185">Reference proteome</keyword>
<dbReference type="VEuPathDB" id="FungiDB:SAPIO_CDS2641"/>